<organism evidence="2 3">
    <name type="scientific">Vespula pensylvanica</name>
    <name type="common">Western yellow jacket</name>
    <name type="synonym">Wasp</name>
    <dbReference type="NCBI Taxonomy" id="30213"/>
    <lineage>
        <taxon>Eukaryota</taxon>
        <taxon>Metazoa</taxon>
        <taxon>Ecdysozoa</taxon>
        <taxon>Arthropoda</taxon>
        <taxon>Hexapoda</taxon>
        <taxon>Insecta</taxon>
        <taxon>Pterygota</taxon>
        <taxon>Neoptera</taxon>
        <taxon>Endopterygota</taxon>
        <taxon>Hymenoptera</taxon>
        <taxon>Apocrita</taxon>
        <taxon>Aculeata</taxon>
        <taxon>Vespoidea</taxon>
        <taxon>Vespidae</taxon>
        <taxon>Vespinae</taxon>
        <taxon>Vespula</taxon>
    </lineage>
</organism>
<dbReference type="Proteomes" id="UP000600918">
    <property type="component" value="Unassembled WGS sequence"/>
</dbReference>
<gene>
    <name evidence="2" type="ORF">H0235_010502</name>
</gene>
<dbReference type="EMBL" id="JACSDY010000009">
    <property type="protein sequence ID" value="KAF7420205.1"/>
    <property type="molecule type" value="Genomic_DNA"/>
</dbReference>
<accession>A0A834NX51</accession>
<sequence>MNEDGRSGDVNDEYNGDLPILNRSRGTPLKAALDTDVAATPRFPTASYGLQGFRSGEASTSRDSLTSQPKI</sequence>
<reference evidence="2" key="1">
    <citation type="journal article" date="2020" name="G3 (Bethesda)">
        <title>High-Quality Assemblies for Three Invasive Social Wasps from the &lt;i&gt;Vespula&lt;/i&gt; Genus.</title>
        <authorList>
            <person name="Harrop T.W.R."/>
            <person name="Guhlin J."/>
            <person name="McLaughlin G.M."/>
            <person name="Permina E."/>
            <person name="Stockwell P."/>
            <person name="Gilligan J."/>
            <person name="Le Lec M.F."/>
            <person name="Gruber M.A.M."/>
            <person name="Quinn O."/>
            <person name="Lovegrove M."/>
            <person name="Duncan E.J."/>
            <person name="Remnant E.J."/>
            <person name="Van Eeckhoven J."/>
            <person name="Graham B."/>
            <person name="Knapp R.A."/>
            <person name="Langford K.W."/>
            <person name="Kronenberg Z."/>
            <person name="Press M.O."/>
            <person name="Eacker S.M."/>
            <person name="Wilson-Rankin E.E."/>
            <person name="Purcell J."/>
            <person name="Lester P.J."/>
            <person name="Dearden P.K."/>
        </authorList>
    </citation>
    <scope>NUCLEOTIDE SEQUENCE</scope>
    <source>
        <strain evidence="2">Volc-1</strain>
    </source>
</reference>
<feature type="region of interest" description="Disordered" evidence="1">
    <location>
        <begin position="42"/>
        <end position="71"/>
    </location>
</feature>
<comment type="caution">
    <text evidence="2">The sequence shown here is derived from an EMBL/GenBank/DDBJ whole genome shotgun (WGS) entry which is preliminary data.</text>
</comment>
<feature type="region of interest" description="Disordered" evidence="1">
    <location>
        <begin position="1"/>
        <end position="28"/>
    </location>
</feature>
<protein>
    <submittedName>
        <fullName evidence="2">Uncharacterized protein</fullName>
    </submittedName>
</protein>
<evidence type="ECO:0000313" key="2">
    <source>
        <dbReference type="EMBL" id="KAF7420205.1"/>
    </source>
</evidence>
<evidence type="ECO:0000313" key="3">
    <source>
        <dbReference type="Proteomes" id="UP000600918"/>
    </source>
</evidence>
<keyword evidence="3" id="KW-1185">Reference proteome</keyword>
<feature type="compositionally biased region" description="Polar residues" evidence="1">
    <location>
        <begin position="57"/>
        <end position="71"/>
    </location>
</feature>
<proteinExistence type="predicted"/>
<evidence type="ECO:0000256" key="1">
    <source>
        <dbReference type="SAM" id="MobiDB-lite"/>
    </source>
</evidence>
<dbReference type="AlphaFoldDB" id="A0A834NX51"/>
<name>A0A834NX51_VESPE</name>